<keyword evidence="2" id="KW-0732">Signal</keyword>
<dbReference type="PANTHER" id="PTHR43817">
    <property type="entry name" value="GLYCOSYL HYDROLASE"/>
    <property type="match status" value="1"/>
</dbReference>
<accession>A0A078KQK7</accession>
<dbReference type="Proteomes" id="UP000032431">
    <property type="component" value="Chromosome I"/>
</dbReference>
<dbReference type="PANTHER" id="PTHR43817:SF1">
    <property type="entry name" value="HYDROLASE, FAMILY 43, PUTATIVE (AFU_ORTHOLOGUE AFUA_3G01660)-RELATED"/>
    <property type="match status" value="1"/>
</dbReference>
<dbReference type="Pfam" id="PF04616">
    <property type="entry name" value="Glyco_hydro_43"/>
    <property type="match status" value="1"/>
</dbReference>
<dbReference type="KEGG" id="ccel:CCDG5_1620"/>
<sequence length="583" mass="65823">MHLAIQKEDKTFVALNSGCGILFAKAELSEGRLCGTTKILFNPWVFRMCDGAFGVVALRQSLLPNDKGTKPYESSLEEGKENCVLLFRSKDLISYTELGLVEVAPKGTKIFDVSCEWRDDKYVLTLATDKGNYMCESPDLTHFGGLQQTLEKPERVHIGLWDAAPACKVDVTEEEYQKLIDCLMPLHNVGIDPIEITVPVGEKAVLPEAVLRYNDGSTFKMPVKWDEVDTQKPGDYVVTGRLQQKKWDFPLTGERGDPMAIRYKGKYYYMATDDEHGQLALKIRVADSIDQIASAEDHVIFTAAKSGEFSGCLWAPELHLINDNLYIFFAAGSPDWFTVQSHVMKLIGSDPTNPADWSKPIRCKNKDNDVLNKNGITLDMTVLQDAGNVYAIWAQREIKKTQDSMECGNSDLYIAKIDPEKPWQQISEPVLLKHPVYSWERAHAEVIEGPFVLRHGDDIFVTYAAALIDYTYSVGILRAKSGTDLLNPDSWHVQNYPALHLLSMPDQIGGGHNSFVKDEYGNDILMIHAIPLKHFRSDPTDMRRYPTFRTVHWDAYGNPRLDMSPERELDPRFAEIKAMVHVK</sequence>
<dbReference type="CDD" id="cd18818">
    <property type="entry name" value="GH43_GbtXyl43B-like"/>
    <property type="match status" value="1"/>
</dbReference>
<keyword evidence="3 5" id="KW-0378">Hydrolase</keyword>
<dbReference type="STRING" id="29343.CCDG5_1620"/>
<dbReference type="HOGENOM" id="CLU_018477_0_0_9"/>
<proteinExistence type="inferred from homology"/>
<dbReference type="GO" id="GO:0004553">
    <property type="term" value="F:hydrolase activity, hydrolyzing O-glycosyl compounds"/>
    <property type="evidence" value="ECO:0007669"/>
    <property type="project" value="InterPro"/>
</dbReference>
<evidence type="ECO:0000256" key="1">
    <source>
        <dbReference type="ARBA" id="ARBA00009865"/>
    </source>
</evidence>
<dbReference type="PATRIC" id="fig|29343.3.peg.1705"/>
<keyword evidence="8" id="KW-1185">Reference proteome</keyword>
<evidence type="ECO:0000256" key="5">
    <source>
        <dbReference type="RuleBase" id="RU361187"/>
    </source>
</evidence>
<feature type="domain" description="Bacterial Ig-like" evidence="6">
    <location>
        <begin position="191"/>
        <end position="242"/>
    </location>
</feature>
<dbReference type="Pfam" id="PF07532">
    <property type="entry name" value="Big_4"/>
    <property type="match status" value="1"/>
</dbReference>
<dbReference type="GO" id="GO:0005975">
    <property type="term" value="P:carbohydrate metabolic process"/>
    <property type="evidence" value="ECO:0007669"/>
    <property type="project" value="InterPro"/>
</dbReference>
<evidence type="ECO:0000256" key="2">
    <source>
        <dbReference type="ARBA" id="ARBA00022729"/>
    </source>
</evidence>
<evidence type="ECO:0000313" key="8">
    <source>
        <dbReference type="Proteomes" id="UP000032431"/>
    </source>
</evidence>
<dbReference type="EMBL" id="LM995447">
    <property type="protein sequence ID" value="CDZ24728.1"/>
    <property type="molecule type" value="Genomic_DNA"/>
</dbReference>
<protein>
    <recommendedName>
        <fullName evidence="6">Bacterial Ig-like domain-containing protein</fullName>
    </recommendedName>
</protein>
<keyword evidence="4 5" id="KW-0326">Glycosidase</keyword>
<evidence type="ECO:0000259" key="6">
    <source>
        <dbReference type="Pfam" id="PF07532"/>
    </source>
</evidence>
<dbReference type="InterPro" id="IPR006710">
    <property type="entry name" value="Glyco_hydro_43"/>
</dbReference>
<comment type="similarity">
    <text evidence="1 5">Belongs to the glycosyl hydrolase 43 family.</text>
</comment>
<gene>
    <name evidence="7" type="ORF">CCDG5_1620</name>
</gene>
<evidence type="ECO:0000256" key="3">
    <source>
        <dbReference type="ARBA" id="ARBA00022801"/>
    </source>
</evidence>
<reference evidence="8" key="1">
    <citation type="submission" date="2014-07" db="EMBL/GenBank/DDBJ databases">
        <authorList>
            <person name="Wibberg D."/>
        </authorList>
    </citation>
    <scope>NUCLEOTIDE SEQUENCE [LARGE SCALE GENOMIC DNA]</scope>
    <source>
        <strain evidence="8">DG5</strain>
    </source>
</reference>
<organism evidence="7 8">
    <name type="scientific">[Clostridium] cellulosi</name>
    <dbReference type="NCBI Taxonomy" id="29343"/>
    <lineage>
        <taxon>Bacteria</taxon>
        <taxon>Bacillati</taxon>
        <taxon>Bacillota</taxon>
        <taxon>Clostridia</taxon>
        <taxon>Eubacteriales</taxon>
        <taxon>Oscillospiraceae</taxon>
        <taxon>Oscillospiraceae incertae sedis</taxon>
    </lineage>
</organism>
<evidence type="ECO:0000256" key="4">
    <source>
        <dbReference type="ARBA" id="ARBA00023295"/>
    </source>
</evidence>
<dbReference type="InterPro" id="IPR023296">
    <property type="entry name" value="Glyco_hydro_beta-prop_sf"/>
</dbReference>
<dbReference type="SUPFAM" id="SSF75005">
    <property type="entry name" value="Arabinanase/levansucrase/invertase"/>
    <property type="match status" value="2"/>
</dbReference>
<dbReference type="InterPro" id="IPR011081">
    <property type="entry name" value="Big_4"/>
</dbReference>
<name>A0A078KQK7_9FIRM</name>
<evidence type="ECO:0000313" key="7">
    <source>
        <dbReference type="EMBL" id="CDZ24728.1"/>
    </source>
</evidence>
<dbReference type="Gene3D" id="2.115.10.20">
    <property type="entry name" value="Glycosyl hydrolase domain, family 43"/>
    <property type="match status" value="1"/>
</dbReference>
<dbReference type="AlphaFoldDB" id="A0A078KQK7"/>